<sequence>MFHGKLLQCHRPTLMPQQAALVALRQASIPWIIISELVTLEAGGESGGWSSVGRSSNHYSPLLSNISSSPISPYQAGTGLRGIDQSAPVNCWNPYLIGTSCLPDQVNLRKTDSSRLNKEPCLSPLSVTGVDKQASTDDLRSSKADSYYNSFTDPSSSSNCNPPPGRSCNQPPLATSKELSSLLSKQRSNSACNLSRSQTSHLRPHPSGSSSDQTPLRNHPTSIVSSSMPTTEDFSRIIMQSRTAKVHKWKQQHHIDRHPTPDSYLQLPQSYSKINNSAQVQEYTADTLDNLTFSSSLGPAEGLCFKSNTSLIGTLNKTLTGRKVSGRTPAYQIFNEDIANVMGFRSSISELSIFPNLSSPELTVAGGPVEEDQRVHPKDKSGSTIHKVHHWANDTSEDEEEEEDEG</sequence>
<feature type="compositionally biased region" description="Basic and acidic residues" evidence="1">
    <location>
        <begin position="134"/>
        <end position="143"/>
    </location>
</feature>
<accession>A0AAV0B7S0</accession>
<name>A0AAV0B7S0_PHAPC</name>
<gene>
    <name evidence="2" type="ORF">PPACK8108_LOCUS14706</name>
</gene>
<feature type="compositionally biased region" description="Basic and acidic residues" evidence="1">
    <location>
        <begin position="371"/>
        <end position="381"/>
    </location>
</feature>
<evidence type="ECO:0000256" key="1">
    <source>
        <dbReference type="SAM" id="MobiDB-lite"/>
    </source>
</evidence>
<dbReference type="Proteomes" id="UP001153365">
    <property type="component" value="Unassembled WGS sequence"/>
</dbReference>
<proteinExistence type="predicted"/>
<reference evidence="2" key="1">
    <citation type="submission" date="2022-06" db="EMBL/GenBank/DDBJ databases">
        <authorList>
            <consortium name="SYNGENTA / RWTH Aachen University"/>
        </authorList>
    </citation>
    <scope>NUCLEOTIDE SEQUENCE</scope>
</reference>
<evidence type="ECO:0000313" key="3">
    <source>
        <dbReference type="Proteomes" id="UP001153365"/>
    </source>
</evidence>
<feature type="region of interest" description="Disordered" evidence="1">
    <location>
        <begin position="365"/>
        <end position="406"/>
    </location>
</feature>
<feature type="compositionally biased region" description="Polar residues" evidence="1">
    <location>
        <begin position="167"/>
        <end position="231"/>
    </location>
</feature>
<organism evidence="2 3">
    <name type="scientific">Phakopsora pachyrhizi</name>
    <name type="common">Asian soybean rust disease fungus</name>
    <dbReference type="NCBI Taxonomy" id="170000"/>
    <lineage>
        <taxon>Eukaryota</taxon>
        <taxon>Fungi</taxon>
        <taxon>Dikarya</taxon>
        <taxon>Basidiomycota</taxon>
        <taxon>Pucciniomycotina</taxon>
        <taxon>Pucciniomycetes</taxon>
        <taxon>Pucciniales</taxon>
        <taxon>Phakopsoraceae</taxon>
        <taxon>Phakopsora</taxon>
    </lineage>
</organism>
<keyword evidence="3" id="KW-1185">Reference proteome</keyword>
<dbReference type="EMBL" id="CALTRL010003805">
    <property type="protein sequence ID" value="CAH7682014.1"/>
    <property type="molecule type" value="Genomic_DNA"/>
</dbReference>
<evidence type="ECO:0000313" key="2">
    <source>
        <dbReference type="EMBL" id="CAH7682014.1"/>
    </source>
</evidence>
<feature type="compositionally biased region" description="Acidic residues" evidence="1">
    <location>
        <begin position="395"/>
        <end position="406"/>
    </location>
</feature>
<protein>
    <submittedName>
        <fullName evidence="2">Uncharacterized protein</fullName>
    </submittedName>
</protein>
<comment type="caution">
    <text evidence="2">The sequence shown here is derived from an EMBL/GenBank/DDBJ whole genome shotgun (WGS) entry which is preliminary data.</text>
</comment>
<dbReference type="AlphaFoldDB" id="A0AAV0B7S0"/>
<feature type="region of interest" description="Disordered" evidence="1">
    <location>
        <begin position="112"/>
        <end position="231"/>
    </location>
</feature>